<evidence type="ECO:0000313" key="3">
    <source>
        <dbReference type="Proteomes" id="UP000255467"/>
    </source>
</evidence>
<dbReference type="STRING" id="1406858.GCA_000710895_07267"/>
<sequence length="101" mass="11028">MIESMDELQARVNGQLNRLLDLQDAMVAVRMRETSPDGAITVEVDGNGGLVDLELGTPVSRMSPEEFERVLVDTCATAAGRVFAERSRLVVDFNDEMATGK</sequence>
<dbReference type="KEGG" id="nod:FOH10_26715"/>
<dbReference type="GeneID" id="80335957"/>
<dbReference type="GO" id="GO:0003677">
    <property type="term" value="F:DNA binding"/>
    <property type="evidence" value="ECO:0007669"/>
    <property type="project" value="UniProtKB-KW"/>
</dbReference>
<protein>
    <submittedName>
        <fullName evidence="1">YbaB/EbfC family DNA-binding protein</fullName>
    </submittedName>
</protein>
<dbReference type="Proteomes" id="UP000255467">
    <property type="component" value="Unassembled WGS sequence"/>
</dbReference>
<dbReference type="AlphaFoldDB" id="A0A378YHG5"/>
<reference evidence="2 3" key="1">
    <citation type="submission" date="2018-06" db="EMBL/GenBank/DDBJ databases">
        <authorList>
            <consortium name="Pathogen Informatics"/>
            <person name="Doyle S."/>
        </authorList>
    </citation>
    <scope>NUCLEOTIDE SEQUENCE [LARGE SCALE GENOMIC DNA]</scope>
    <source>
        <strain evidence="2 3">NCTC1934</strain>
    </source>
</reference>
<gene>
    <name evidence="1" type="ORF">FOH10_26715</name>
    <name evidence="2" type="ORF">NCTC1934_02633</name>
</gene>
<dbReference type="OrthoDB" id="4484388at2"/>
<reference evidence="1 4" key="2">
    <citation type="submission" date="2019-07" db="EMBL/GenBank/DDBJ databases">
        <title>Complete Genome Sequence and Methylome Analysis of Nocardia otitidis-caviarum NEB252.</title>
        <authorList>
            <person name="Fomenkov A."/>
            <person name="Anton B.P."/>
            <person name="Vincze T."/>
            <person name="Roberts R.J."/>
        </authorList>
    </citation>
    <scope>NUCLEOTIDE SEQUENCE [LARGE SCALE GENOMIC DNA]</scope>
    <source>
        <strain evidence="1 4">NEB252</strain>
    </source>
</reference>
<dbReference type="RefSeq" id="WP_029923674.1">
    <property type="nucleotide sequence ID" value="NZ_CP041695.1"/>
</dbReference>
<dbReference type="Gene3D" id="3.30.1310.10">
    <property type="entry name" value="Nucleoid-associated protein YbaB-like domain"/>
    <property type="match status" value="1"/>
</dbReference>
<evidence type="ECO:0000313" key="2">
    <source>
        <dbReference type="EMBL" id="SUA76625.1"/>
    </source>
</evidence>
<accession>A0A378YHG5</accession>
<keyword evidence="3" id="KW-1185">Reference proteome</keyword>
<evidence type="ECO:0000313" key="1">
    <source>
        <dbReference type="EMBL" id="QDP81788.1"/>
    </source>
</evidence>
<dbReference type="EMBL" id="UGRY01000002">
    <property type="protein sequence ID" value="SUA76625.1"/>
    <property type="molecule type" value="Genomic_DNA"/>
</dbReference>
<dbReference type="Proteomes" id="UP000317039">
    <property type="component" value="Chromosome"/>
</dbReference>
<keyword evidence="1" id="KW-0238">DNA-binding</keyword>
<organism evidence="2 3">
    <name type="scientific">Nocardia otitidiscaviarum</name>
    <dbReference type="NCBI Taxonomy" id="1823"/>
    <lineage>
        <taxon>Bacteria</taxon>
        <taxon>Bacillati</taxon>
        <taxon>Actinomycetota</taxon>
        <taxon>Actinomycetes</taxon>
        <taxon>Mycobacteriales</taxon>
        <taxon>Nocardiaceae</taxon>
        <taxon>Nocardia</taxon>
    </lineage>
</organism>
<name>A0A378YHG5_9NOCA</name>
<dbReference type="InterPro" id="IPR036894">
    <property type="entry name" value="YbaB-like_sf"/>
</dbReference>
<evidence type="ECO:0000313" key="4">
    <source>
        <dbReference type="Proteomes" id="UP000317039"/>
    </source>
</evidence>
<dbReference type="EMBL" id="CP041695">
    <property type="protein sequence ID" value="QDP81788.1"/>
    <property type="molecule type" value="Genomic_DNA"/>
</dbReference>
<proteinExistence type="predicted"/>